<dbReference type="Pfam" id="PF01636">
    <property type="entry name" value="APH"/>
    <property type="match status" value="1"/>
</dbReference>
<dbReference type="PANTHER" id="PTHR21310">
    <property type="entry name" value="AMINOGLYCOSIDE PHOSPHOTRANSFERASE-RELATED-RELATED"/>
    <property type="match status" value="1"/>
</dbReference>
<dbReference type="InterPro" id="IPR002575">
    <property type="entry name" value="Aminoglycoside_PTrfase"/>
</dbReference>
<keyword evidence="2" id="KW-0808">Transferase</keyword>
<evidence type="ECO:0000313" key="3">
    <source>
        <dbReference type="Proteomes" id="UP000011680"/>
    </source>
</evidence>
<accession>M0MTB9</accession>
<comment type="caution">
    <text evidence="2">The sequence shown here is derived from an EMBL/GenBank/DDBJ whole genome shotgun (WGS) entry which is preliminary data.</text>
</comment>
<dbReference type="Gene3D" id="3.90.1200.10">
    <property type="match status" value="1"/>
</dbReference>
<dbReference type="PATRIC" id="fig|1227457.3.peg.3864"/>
<dbReference type="STRING" id="1227457.C451_19738"/>
<organism evidence="2 3">
    <name type="scientific">Halococcus thailandensis JCM 13552</name>
    <dbReference type="NCBI Taxonomy" id="1227457"/>
    <lineage>
        <taxon>Archaea</taxon>
        <taxon>Methanobacteriati</taxon>
        <taxon>Methanobacteriota</taxon>
        <taxon>Stenosarchaea group</taxon>
        <taxon>Halobacteria</taxon>
        <taxon>Halobacteriales</taxon>
        <taxon>Halococcaceae</taxon>
        <taxon>Halococcus</taxon>
    </lineage>
</organism>
<dbReference type="InterPro" id="IPR051678">
    <property type="entry name" value="AGP_Transferase"/>
</dbReference>
<dbReference type="AlphaFoldDB" id="M0MTB9"/>
<proteinExistence type="predicted"/>
<protein>
    <submittedName>
        <fullName evidence="2">Aminoglycoside phosphotransferase</fullName>
    </submittedName>
</protein>
<dbReference type="SUPFAM" id="SSF56112">
    <property type="entry name" value="Protein kinase-like (PK-like)"/>
    <property type="match status" value="1"/>
</dbReference>
<sequence length="369" mass="41317">MSSADEEQSPGEISDEMLTEMVRHLRSSWTLEKVERVEEGVNSTVVLSVNTSIGDRRTVLKAITSSHPLAADRARAEPMVLSLLQRETAVPVPVVFGTCDDHETYPTPYFLMEYVDGETISAADAPNLSFDIRKTIFREAGLNLAGLHALGPLDEVGDLVGKDGKVSVLDTPETPSHDVFHDWLLESYEETLDQLLDEGGYFPELTENPNRFDDLVPEIRDYLRGTIPDLPPSQPPTYCHKDYGYWNLVVASETGETRAVLDWANLMSAPPGFNLAIAESKLLKPDLNTDASASAGRAGELRRALWNGYESVRDEWTFDAATRERIRVYRLAFRLDQMACLPLFANIDPTLDDREIRAAEHRAFVEQYL</sequence>
<evidence type="ECO:0000259" key="1">
    <source>
        <dbReference type="Pfam" id="PF01636"/>
    </source>
</evidence>
<dbReference type="GO" id="GO:0016740">
    <property type="term" value="F:transferase activity"/>
    <property type="evidence" value="ECO:0007669"/>
    <property type="project" value="UniProtKB-KW"/>
</dbReference>
<name>M0MTB9_9EURY</name>
<keyword evidence="3" id="KW-1185">Reference proteome</keyword>
<reference evidence="2 3" key="1">
    <citation type="journal article" date="2014" name="PLoS Genet.">
        <title>Phylogenetically driven sequencing of extremely halophilic archaea reveals strategies for static and dynamic osmo-response.</title>
        <authorList>
            <person name="Becker E.A."/>
            <person name="Seitzer P.M."/>
            <person name="Tritt A."/>
            <person name="Larsen D."/>
            <person name="Krusor M."/>
            <person name="Yao A.I."/>
            <person name="Wu D."/>
            <person name="Madern D."/>
            <person name="Eisen J.A."/>
            <person name="Darling A.E."/>
            <person name="Facciotti M.T."/>
        </authorList>
    </citation>
    <scope>NUCLEOTIDE SEQUENCE [LARGE SCALE GENOMIC DNA]</scope>
    <source>
        <strain evidence="2 3">JCM 13552</strain>
    </source>
</reference>
<dbReference type="RefSeq" id="WP_007743321.1">
    <property type="nucleotide sequence ID" value="NZ_AOMF01000182.1"/>
</dbReference>
<dbReference type="EMBL" id="AOMF01000182">
    <property type="protein sequence ID" value="EMA48876.1"/>
    <property type="molecule type" value="Genomic_DNA"/>
</dbReference>
<dbReference type="InterPro" id="IPR011009">
    <property type="entry name" value="Kinase-like_dom_sf"/>
</dbReference>
<evidence type="ECO:0000313" key="2">
    <source>
        <dbReference type="EMBL" id="EMA48876.1"/>
    </source>
</evidence>
<dbReference type="Proteomes" id="UP000011680">
    <property type="component" value="Unassembled WGS sequence"/>
</dbReference>
<dbReference type="Gene3D" id="3.30.200.20">
    <property type="entry name" value="Phosphorylase Kinase, domain 1"/>
    <property type="match status" value="1"/>
</dbReference>
<gene>
    <name evidence="2" type="ORF">C451_19738</name>
</gene>
<dbReference type="eggNOG" id="arCOG04682">
    <property type="taxonomic scope" value="Archaea"/>
</dbReference>
<feature type="domain" description="Aminoglycoside phosphotransferase" evidence="1">
    <location>
        <begin position="34"/>
        <end position="279"/>
    </location>
</feature>